<dbReference type="eggNOG" id="COG3385">
    <property type="taxonomic scope" value="Bacteria"/>
</dbReference>
<dbReference type="STRING" id="329726.AM1_0638"/>
<dbReference type="PANTHER" id="PTHR37319">
    <property type="entry name" value="TRANSPOSASE"/>
    <property type="match status" value="1"/>
</dbReference>
<dbReference type="HOGENOM" id="CLU_045115_0_0_3"/>
<evidence type="ECO:0000313" key="3">
    <source>
        <dbReference type="EMBL" id="ABW28688.1"/>
    </source>
</evidence>
<dbReference type="InterPro" id="IPR014737">
    <property type="entry name" value="Transposase_Tn5-like_C"/>
</dbReference>
<dbReference type="Gene3D" id="1.10.740.10">
    <property type="entry name" value="Transferase Inhibitor Protein From Tn5, Chain"/>
    <property type="match status" value="1"/>
</dbReference>
<dbReference type="Gene3D" id="3.90.350.10">
    <property type="entry name" value="Transposase Inhibitor Protein From Tn5, Chain A, domain 1"/>
    <property type="match status" value="1"/>
</dbReference>
<dbReference type="InterPro" id="IPR012337">
    <property type="entry name" value="RNaseH-like_sf"/>
</dbReference>
<accession>B0C4E4</accession>
<gene>
    <name evidence="2" type="ordered locus">AM1_0638</name>
    <name evidence="3" type="ordered locus">AM1_3698</name>
</gene>
<dbReference type="EMBL" id="CP000828">
    <property type="protein sequence ID" value="ABW25687.1"/>
    <property type="molecule type" value="Genomic_DNA"/>
</dbReference>
<dbReference type="EMBL" id="CP000828">
    <property type="protein sequence ID" value="ABW28688.1"/>
    <property type="molecule type" value="Genomic_DNA"/>
</dbReference>
<organism evidence="3 4">
    <name type="scientific">Acaryochloris marina (strain MBIC 11017)</name>
    <dbReference type="NCBI Taxonomy" id="329726"/>
    <lineage>
        <taxon>Bacteria</taxon>
        <taxon>Bacillati</taxon>
        <taxon>Cyanobacteriota</taxon>
        <taxon>Cyanophyceae</taxon>
        <taxon>Acaryochloridales</taxon>
        <taxon>Acaryochloridaceae</taxon>
        <taxon>Acaryochloris</taxon>
    </lineage>
</organism>
<dbReference type="RefSeq" id="WP_012161282.1">
    <property type="nucleotide sequence ID" value="NC_009925.1"/>
</dbReference>
<dbReference type="OrthoDB" id="139608at2"/>
<sequence length="405" mass="46558">MKTNFSQIITPHCHATAHAITEEEITLCVGDTSFLDYGGIKKKRQGYGPQGNGGNGLLLHSALAVDPEQGQPLGLLWQKVWNRQHRPQPPKKETPRQKKKRQAKARQTSRNRPFEQKASYRWVEAMQAVEKIVSPSTRSIHVFDREGDIAEVFERLNHLNNTGVVVRASHNRRLEQDPNRLWKKLEAQSIQFEYEIDLPKTKDRSARTAKLVVRCCLVQLQRPTRLADSHPLQVYAVYATEVDPPEDEDPVSWMLLTSEAVTTMEMAQTILRWYTYRWRVEEYHKILKSGTQVERYRLAAEGMKTLLGFLCVTAVELLRWTYLERTSPQRPAQDVVTPLQIKVLRAKTSKVPKNLTVAWAVKAVARLGGYLEHRRNTPMGIQVLWKGWAKLNLLVEGWQLATQET</sequence>
<proteinExistence type="predicted"/>
<dbReference type="InterPro" id="IPR047768">
    <property type="entry name" value="Tn5p-like"/>
</dbReference>
<keyword evidence="4" id="KW-1185">Reference proteome</keyword>
<evidence type="ECO:0000313" key="2">
    <source>
        <dbReference type="EMBL" id="ABW25687.1"/>
    </source>
</evidence>
<feature type="compositionally biased region" description="Basic residues" evidence="1">
    <location>
        <begin position="97"/>
        <end position="109"/>
    </location>
</feature>
<dbReference type="SUPFAM" id="SSF53098">
    <property type="entry name" value="Ribonuclease H-like"/>
    <property type="match status" value="1"/>
</dbReference>
<dbReference type="Proteomes" id="UP000000268">
    <property type="component" value="Chromosome"/>
</dbReference>
<dbReference type="AlphaFoldDB" id="B0C4E4"/>
<dbReference type="KEGG" id="amr:AM1_0638"/>
<dbReference type="KEGG" id="amr:AM1_3698"/>
<dbReference type="NCBIfam" id="NF033590">
    <property type="entry name" value="transpos_IS4_3"/>
    <property type="match status" value="1"/>
</dbReference>
<protein>
    <submittedName>
        <fullName evidence="3">Uncharacterized protein</fullName>
    </submittedName>
</protein>
<evidence type="ECO:0000256" key="1">
    <source>
        <dbReference type="SAM" id="MobiDB-lite"/>
    </source>
</evidence>
<reference evidence="3 4" key="1">
    <citation type="journal article" date="2008" name="Proc. Natl. Acad. Sci. U.S.A.">
        <title>Niche adaptation and genome expansion in the chlorophyll d-producing cyanobacterium Acaryochloris marina.</title>
        <authorList>
            <person name="Swingley W.D."/>
            <person name="Chen M."/>
            <person name="Cheung P.C."/>
            <person name="Conrad A.L."/>
            <person name="Dejesa L.C."/>
            <person name="Hao J."/>
            <person name="Honchak B.M."/>
            <person name="Karbach L.E."/>
            <person name="Kurdoglu A."/>
            <person name="Lahiri S."/>
            <person name="Mastrian S.D."/>
            <person name="Miyashita H."/>
            <person name="Page L."/>
            <person name="Ramakrishna P."/>
            <person name="Satoh S."/>
            <person name="Sattley W.M."/>
            <person name="Shimada Y."/>
            <person name="Taylor H.L."/>
            <person name="Tomo T."/>
            <person name="Tsuchiya T."/>
            <person name="Wang Z.T."/>
            <person name="Raymond J."/>
            <person name="Mimuro M."/>
            <person name="Blankenship R.E."/>
            <person name="Touchman J.W."/>
        </authorList>
    </citation>
    <scope>NUCLEOTIDE SEQUENCE [LARGE SCALE GENOMIC DNA]</scope>
    <source>
        <strain evidence="4">MBIC 11017</strain>
        <strain evidence="3">MBIC11017</strain>
    </source>
</reference>
<dbReference type="InterPro" id="IPR054836">
    <property type="entry name" value="Tn5_transposase"/>
</dbReference>
<evidence type="ECO:0000313" key="4">
    <source>
        <dbReference type="Proteomes" id="UP000000268"/>
    </source>
</evidence>
<name>B0C4E4_ACAM1</name>
<dbReference type="PANTHER" id="PTHR37319:SF1">
    <property type="entry name" value="TRANSPOSASE TN5 DIMERISATION DOMAIN-CONTAINING PROTEIN"/>
    <property type="match status" value="1"/>
</dbReference>
<feature type="region of interest" description="Disordered" evidence="1">
    <location>
        <begin position="85"/>
        <end position="114"/>
    </location>
</feature>